<evidence type="ECO:0000313" key="3">
    <source>
        <dbReference type="Proteomes" id="UP000238479"/>
    </source>
</evidence>
<reference evidence="2 3" key="1">
    <citation type="journal article" date="2018" name="Nat. Genet.">
        <title>The Rosa genome provides new insights in the design of modern roses.</title>
        <authorList>
            <person name="Bendahmane M."/>
        </authorList>
    </citation>
    <scope>NUCLEOTIDE SEQUENCE [LARGE SCALE GENOMIC DNA]</scope>
    <source>
        <strain evidence="3">cv. Old Blush</strain>
    </source>
</reference>
<dbReference type="EMBL" id="PDCK01000040">
    <property type="protein sequence ID" value="PRQ49165.1"/>
    <property type="molecule type" value="Genomic_DNA"/>
</dbReference>
<dbReference type="Proteomes" id="UP000238479">
    <property type="component" value="Chromosome 2"/>
</dbReference>
<dbReference type="Pfam" id="PF05755">
    <property type="entry name" value="REF"/>
    <property type="match status" value="1"/>
</dbReference>
<dbReference type="OMA" id="LSPFECH"/>
<organism evidence="2 3">
    <name type="scientific">Rosa chinensis</name>
    <name type="common">China rose</name>
    <dbReference type="NCBI Taxonomy" id="74649"/>
    <lineage>
        <taxon>Eukaryota</taxon>
        <taxon>Viridiplantae</taxon>
        <taxon>Streptophyta</taxon>
        <taxon>Embryophyta</taxon>
        <taxon>Tracheophyta</taxon>
        <taxon>Spermatophyta</taxon>
        <taxon>Magnoliopsida</taxon>
        <taxon>eudicotyledons</taxon>
        <taxon>Gunneridae</taxon>
        <taxon>Pentapetalae</taxon>
        <taxon>rosids</taxon>
        <taxon>fabids</taxon>
        <taxon>Rosales</taxon>
        <taxon>Rosaceae</taxon>
        <taxon>Rosoideae</taxon>
        <taxon>Rosoideae incertae sedis</taxon>
        <taxon>Rosa</taxon>
    </lineage>
</organism>
<proteinExistence type="inferred from homology"/>
<accession>A0A2P6RRW2</accession>
<dbReference type="PANTHER" id="PTHR33732:SF9">
    <property type="entry name" value="REF_SRPP-LIKE PROTEIN OS05G0151300_LOC_OS05G05940"/>
    <property type="match status" value="1"/>
</dbReference>
<dbReference type="STRING" id="74649.A0A2P6RRW2"/>
<evidence type="ECO:0000313" key="2">
    <source>
        <dbReference type="EMBL" id="PRQ49165.1"/>
    </source>
</evidence>
<dbReference type="AlphaFoldDB" id="A0A2P6RRW2"/>
<keyword evidence="3" id="KW-1185">Reference proteome</keyword>
<keyword evidence="2" id="KW-0251">Elongation factor</keyword>
<comment type="caution">
    <text evidence="2">The sequence shown here is derived from an EMBL/GenBank/DDBJ whole genome shotgun (WGS) entry which is preliminary data.</text>
</comment>
<dbReference type="Gramene" id="PRQ49165">
    <property type="protein sequence ID" value="PRQ49165"/>
    <property type="gene ID" value="RchiOBHm_Chr2g0118901"/>
</dbReference>
<gene>
    <name evidence="2" type="ORF">RchiOBHm_Chr2g0118901</name>
</gene>
<dbReference type="InterPro" id="IPR008802">
    <property type="entry name" value="REF"/>
</dbReference>
<name>A0A2P6RRW2_ROSCH</name>
<comment type="similarity">
    <text evidence="1">Belongs to the REF/SRPP family.</text>
</comment>
<keyword evidence="2" id="KW-0648">Protein biosynthesis</keyword>
<protein>
    <submittedName>
        <fullName evidence="2">Putative rubber elongation factor</fullName>
    </submittedName>
</protein>
<evidence type="ECO:0000256" key="1">
    <source>
        <dbReference type="ARBA" id="ARBA00009737"/>
    </source>
</evidence>
<dbReference type="GO" id="GO:0003746">
    <property type="term" value="F:translation elongation factor activity"/>
    <property type="evidence" value="ECO:0007669"/>
    <property type="project" value="UniProtKB-KW"/>
</dbReference>
<dbReference type="PANTHER" id="PTHR33732">
    <property type="entry name" value="REF/SRPP-LIKE PROTEIN OS05G0151300/LOC_OS05G05940"/>
    <property type="match status" value="1"/>
</dbReference>
<sequence>MAQEDLTTQQKQMAEEVEEQQRLKYLQFVQVAALHAAVCFSNAYGYAKEKSGPLRPGVESAEGAVKTVVGPVYDKYQALPANLLAFVDGKVDESVTKLASSQAMSFAQKAPEAARAVALEFQQRSTSMAKLVYSKYEPKAEQCAVCAWRKLNELPVVPKVAEIVVPTAAYCSEKYNHSVRCTAEKGYRVASYLPLVPTEKIAKVFGGNVPEPGHCYLAFGKSIT</sequence>